<proteinExistence type="predicted"/>
<dbReference type="Gene3D" id="3.30.70.100">
    <property type="match status" value="1"/>
</dbReference>
<protein>
    <submittedName>
        <fullName evidence="1">DUF1428 domain-containing protein</fullName>
    </submittedName>
</protein>
<accession>A0A9Q4AMM2</accession>
<dbReference type="InterPro" id="IPR009874">
    <property type="entry name" value="DUF1428"/>
</dbReference>
<dbReference type="SUPFAM" id="SSF54909">
    <property type="entry name" value="Dimeric alpha+beta barrel"/>
    <property type="match status" value="1"/>
</dbReference>
<dbReference type="PIRSF" id="PIRSF007028">
    <property type="entry name" value="UCP007028"/>
    <property type="match status" value="1"/>
</dbReference>
<sequence length="116" mass="13059">MSYIDGMVTAVPKANRQAYIAHASKAADLLRSWGATRVVENWGDDVPKGENTDFQRAVQAKDDEVIVFSWIEYPDKATRDAAMKKMMSPEAMAEFGEMPFDGRRMIFGGFETLFVK</sequence>
<dbReference type="InterPro" id="IPR011008">
    <property type="entry name" value="Dimeric_a/b-barrel"/>
</dbReference>
<organism evidence="1 2">
    <name type="scientific">Devosia ureilytica</name>
    <dbReference type="NCBI Taxonomy" id="2952754"/>
    <lineage>
        <taxon>Bacteria</taxon>
        <taxon>Pseudomonadati</taxon>
        <taxon>Pseudomonadota</taxon>
        <taxon>Alphaproteobacteria</taxon>
        <taxon>Hyphomicrobiales</taxon>
        <taxon>Devosiaceae</taxon>
        <taxon>Devosia</taxon>
    </lineage>
</organism>
<dbReference type="RefSeq" id="WP_254673839.1">
    <property type="nucleotide sequence ID" value="NZ_JAMWDU010000002.1"/>
</dbReference>
<dbReference type="Proteomes" id="UP001060275">
    <property type="component" value="Unassembled WGS sequence"/>
</dbReference>
<reference evidence="1" key="1">
    <citation type="submission" date="2022-06" db="EMBL/GenBank/DDBJ databases">
        <title>Devosia sp. XJ19-45 genome assembly.</title>
        <authorList>
            <person name="Li B."/>
            <person name="Cai M."/>
            <person name="Nie G."/>
            <person name="Li W."/>
        </authorList>
    </citation>
    <scope>NUCLEOTIDE SEQUENCE</scope>
    <source>
        <strain evidence="1">XJ19-45</strain>
    </source>
</reference>
<comment type="caution">
    <text evidence="1">The sequence shown here is derived from an EMBL/GenBank/DDBJ whole genome shotgun (WGS) entry which is preliminary data.</text>
</comment>
<dbReference type="Pfam" id="PF07237">
    <property type="entry name" value="DUF1428"/>
    <property type="match status" value="1"/>
</dbReference>
<keyword evidence="2" id="KW-1185">Reference proteome</keyword>
<evidence type="ECO:0000313" key="2">
    <source>
        <dbReference type="Proteomes" id="UP001060275"/>
    </source>
</evidence>
<gene>
    <name evidence="1" type="ORF">NF348_05085</name>
</gene>
<name>A0A9Q4AMM2_9HYPH</name>
<evidence type="ECO:0000313" key="1">
    <source>
        <dbReference type="EMBL" id="MCP8886470.1"/>
    </source>
</evidence>
<dbReference type="AlphaFoldDB" id="A0A9Q4AMM2"/>
<dbReference type="EMBL" id="JAMWDU010000002">
    <property type="protein sequence ID" value="MCP8886470.1"/>
    <property type="molecule type" value="Genomic_DNA"/>
</dbReference>